<dbReference type="NCBIfam" id="TIGR02427">
    <property type="entry name" value="protocat_pcaD"/>
    <property type="match status" value="1"/>
</dbReference>
<feature type="domain" description="AB hydrolase-1" evidence="1">
    <location>
        <begin position="13"/>
        <end position="235"/>
    </location>
</feature>
<evidence type="ECO:0000313" key="2">
    <source>
        <dbReference type="EMBL" id="SDZ52256.1"/>
    </source>
</evidence>
<dbReference type="GO" id="GO:0046503">
    <property type="term" value="P:glycerolipid catabolic process"/>
    <property type="evidence" value="ECO:0007669"/>
    <property type="project" value="TreeGrafter"/>
</dbReference>
<dbReference type="AlphaFoldDB" id="A0A1H3TPY1"/>
<sequence>MSKLHVVQQGQGPALVLSHALGCDLQMWDGVAQALQDRFTVVRYDHRGHGRSPAIGEAFDMNDLADDAAGVIEALGQGPVHFVGLSMGGMTAQALAARHPALVRSITVANSASYYDEAARAGWQARIATVRAQGVAAIADGAMQRWFTPEFRAGQAARVAALRAGLEATAAAPYAAACAAVGGIDLRESNRRIACPTLVIAGSRDEATPPSLSEDMQAQIPGAQLVSLPAAHLSAVEMPVEFAQLVSDFVAQIR</sequence>
<dbReference type="Proteomes" id="UP000183417">
    <property type="component" value="Unassembled WGS sequence"/>
</dbReference>
<dbReference type="Gene3D" id="3.40.50.1820">
    <property type="entry name" value="alpha/beta hydrolase"/>
    <property type="match status" value="1"/>
</dbReference>
<reference evidence="2 3" key="1">
    <citation type="submission" date="2016-10" db="EMBL/GenBank/DDBJ databases">
        <authorList>
            <person name="de Groot N.N."/>
        </authorList>
    </citation>
    <scope>NUCLEOTIDE SEQUENCE [LARGE SCALE GENOMIC DNA]</scope>
    <source>
        <strain evidence="2 3">LMG 24775</strain>
    </source>
</reference>
<dbReference type="InterPro" id="IPR000073">
    <property type="entry name" value="AB_hydrolase_1"/>
</dbReference>
<dbReference type="InterPro" id="IPR026968">
    <property type="entry name" value="PcaD/CatD"/>
</dbReference>
<dbReference type="GO" id="GO:0004806">
    <property type="term" value="F:triacylglycerol lipase activity"/>
    <property type="evidence" value="ECO:0007669"/>
    <property type="project" value="TreeGrafter"/>
</dbReference>
<dbReference type="EMBL" id="FNPE01000031">
    <property type="protein sequence ID" value="SDZ52256.1"/>
    <property type="molecule type" value="Genomic_DNA"/>
</dbReference>
<dbReference type="GO" id="GO:0047570">
    <property type="term" value="F:3-oxoadipate enol-lactonase activity"/>
    <property type="evidence" value="ECO:0007669"/>
    <property type="project" value="InterPro"/>
</dbReference>
<dbReference type="GeneID" id="94694400"/>
<dbReference type="SUPFAM" id="SSF53474">
    <property type="entry name" value="alpha/beta-Hydrolases"/>
    <property type="match status" value="1"/>
</dbReference>
<dbReference type="PANTHER" id="PTHR43433:SF5">
    <property type="entry name" value="AB HYDROLASE-1 DOMAIN-CONTAINING PROTEIN"/>
    <property type="match status" value="1"/>
</dbReference>
<protein>
    <submittedName>
        <fullName evidence="2">3-oxoadipate enol-lactonase</fullName>
    </submittedName>
</protein>
<dbReference type="GO" id="GO:0042952">
    <property type="term" value="P:beta-ketoadipate pathway"/>
    <property type="evidence" value="ECO:0007669"/>
    <property type="project" value="InterPro"/>
</dbReference>
<evidence type="ECO:0000313" key="3">
    <source>
        <dbReference type="Proteomes" id="UP000183417"/>
    </source>
</evidence>
<dbReference type="InterPro" id="IPR050471">
    <property type="entry name" value="AB_hydrolase"/>
</dbReference>
<dbReference type="RefSeq" id="WP_074923666.1">
    <property type="nucleotide sequence ID" value="NZ_CP141274.1"/>
</dbReference>
<dbReference type="PRINTS" id="PR00111">
    <property type="entry name" value="ABHYDROLASE"/>
</dbReference>
<accession>A0A1H3TPY1</accession>
<proteinExistence type="predicted"/>
<dbReference type="Pfam" id="PF00561">
    <property type="entry name" value="Abhydrolase_1"/>
    <property type="match status" value="1"/>
</dbReference>
<gene>
    <name evidence="2" type="ORF">SAMN05421547_13153</name>
</gene>
<name>A0A1H3TPY1_9BURK</name>
<evidence type="ECO:0000259" key="1">
    <source>
        <dbReference type="Pfam" id="PF00561"/>
    </source>
</evidence>
<organism evidence="2 3">
    <name type="scientific">Delftia lacustris</name>
    <dbReference type="NCBI Taxonomy" id="558537"/>
    <lineage>
        <taxon>Bacteria</taxon>
        <taxon>Pseudomonadati</taxon>
        <taxon>Pseudomonadota</taxon>
        <taxon>Betaproteobacteria</taxon>
        <taxon>Burkholderiales</taxon>
        <taxon>Comamonadaceae</taxon>
        <taxon>Delftia</taxon>
    </lineage>
</organism>
<dbReference type="PANTHER" id="PTHR43433">
    <property type="entry name" value="HYDROLASE, ALPHA/BETA FOLD FAMILY PROTEIN"/>
    <property type="match status" value="1"/>
</dbReference>
<dbReference type="InterPro" id="IPR029058">
    <property type="entry name" value="AB_hydrolase_fold"/>
</dbReference>